<protein>
    <submittedName>
        <fullName evidence="16">Hemicentin-1-like isoform X1</fullName>
    </submittedName>
</protein>
<keyword evidence="15" id="KW-1185">Reference proteome</keyword>
<feature type="domain" description="Ig-like" evidence="14">
    <location>
        <begin position="411"/>
        <end position="487"/>
    </location>
</feature>
<dbReference type="SMART" id="SM00408">
    <property type="entry name" value="IGc2"/>
    <property type="match status" value="6"/>
</dbReference>
<keyword evidence="10" id="KW-0393">Immunoglobulin domain</keyword>
<evidence type="ECO:0000256" key="4">
    <source>
        <dbReference type="ARBA" id="ARBA00022737"/>
    </source>
</evidence>
<feature type="domain" description="Ig-like" evidence="14">
    <location>
        <begin position="230"/>
        <end position="304"/>
    </location>
</feature>
<evidence type="ECO:0000256" key="13">
    <source>
        <dbReference type="SAM" id="SignalP"/>
    </source>
</evidence>
<proteinExistence type="predicted"/>
<gene>
    <name evidence="16" type="primary">LOC113042314</name>
</gene>
<dbReference type="InterPro" id="IPR013783">
    <property type="entry name" value="Ig-like_fold"/>
</dbReference>
<feature type="region of interest" description="Disordered" evidence="11">
    <location>
        <begin position="981"/>
        <end position="1005"/>
    </location>
</feature>
<evidence type="ECO:0000259" key="14">
    <source>
        <dbReference type="PROSITE" id="PS50835"/>
    </source>
</evidence>
<reference evidence="16" key="1">
    <citation type="submission" date="2025-08" db="UniProtKB">
        <authorList>
            <consortium name="RefSeq"/>
        </authorList>
    </citation>
    <scope>IDENTIFICATION</scope>
    <source>
        <strain evidence="16">Wakin</strain>
        <tissue evidence="16">Muscle</tissue>
    </source>
</reference>
<feature type="domain" description="Ig-like" evidence="14">
    <location>
        <begin position="120"/>
        <end position="203"/>
    </location>
</feature>
<feature type="domain" description="Ig-like" evidence="14">
    <location>
        <begin position="673"/>
        <end position="749"/>
    </location>
</feature>
<comment type="subcellular location">
    <subcellularLocation>
        <location evidence="1">Membrane</location>
        <topology evidence="1">Single-pass type I membrane protein</topology>
    </subcellularLocation>
</comment>
<dbReference type="PRINTS" id="PR01472">
    <property type="entry name" value="ICAMVCAM1"/>
</dbReference>
<evidence type="ECO:0000313" key="16">
    <source>
        <dbReference type="RefSeq" id="XP_026056858.1"/>
    </source>
</evidence>
<keyword evidence="4" id="KW-0677">Repeat</keyword>
<keyword evidence="7 12" id="KW-0472">Membrane</keyword>
<dbReference type="PANTHER" id="PTHR13771">
    <property type="entry name" value="INTERCELLULAR ADHESION MOLECULE"/>
    <property type="match status" value="1"/>
</dbReference>
<feature type="domain" description="Ig-like" evidence="14">
    <location>
        <begin position="592"/>
        <end position="668"/>
    </location>
</feature>
<keyword evidence="2 12" id="KW-0812">Transmembrane</keyword>
<dbReference type="GeneID" id="113042314"/>
<feature type="domain" description="Ig-like" evidence="14">
    <location>
        <begin position="489"/>
        <end position="580"/>
    </location>
</feature>
<evidence type="ECO:0000256" key="2">
    <source>
        <dbReference type="ARBA" id="ARBA00022692"/>
    </source>
</evidence>
<dbReference type="PROSITE" id="PS50835">
    <property type="entry name" value="IG_LIKE"/>
    <property type="match status" value="9"/>
</dbReference>
<evidence type="ECO:0000256" key="6">
    <source>
        <dbReference type="ARBA" id="ARBA00022989"/>
    </source>
</evidence>
<dbReference type="AlphaFoldDB" id="A0A6P6JBL9"/>
<feature type="signal peptide" evidence="13">
    <location>
        <begin position="1"/>
        <end position="35"/>
    </location>
</feature>
<organism evidence="15 16">
    <name type="scientific">Carassius auratus</name>
    <name type="common">Goldfish</name>
    <dbReference type="NCBI Taxonomy" id="7957"/>
    <lineage>
        <taxon>Eukaryota</taxon>
        <taxon>Metazoa</taxon>
        <taxon>Chordata</taxon>
        <taxon>Craniata</taxon>
        <taxon>Vertebrata</taxon>
        <taxon>Euteleostomi</taxon>
        <taxon>Actinopterygii</taxon>
        <taxon>Neopterygii</taxon>
        <taxon>Teleostei</taxon>
        <taxon>Ostariophysi</taxon>
        <taxon>Cypriniformes</taxon>
        <taxon>Cyprinidae</taxon>
        <taxon>Cyprininae</taxon>
        <taxon>Carassius</taxon>
    </lineage>
</organism>
<keyword evidence="6 12" id="KW-1133">Transmembrane helix</keyword>
<evidence type="ECO:0000256" key="11">
    <source>
        <dbReference type="SAM" id="MobiDB-lite"/>
    </source>
</evidence>
<dbReference type="PANTHER" id="PTHR13771:SF9">
    <property type="entry name" value="INTERCELLULAR ADHESION MOLECULE 5"/>
    <property type="match status" value="1"/>
</dbReference>
<dbReference type="Proteomes" id="UP000515129">
    <property type="component" value="Chromosome 3"/>
</dbReference>
<dbReference type="KEGG" id="caua:113042314"/>
<evidence type="ECO:0000313" key="15">
    <source>
        <dbReference type="Proteomes" id="UP000515129"/>
    </source>
</evidence>
<evidence type="ECO:0000256" key="10">
    <source>
        <dbReference type="ARBA" id="ARBA00023319"/>
    </source>
</evidence>
<evidence type="ECO:0000256" key="7">
    <source>
        <dbReference type="ARBA" id="ARBA00023136"/>
    </source>
</evidence>
<keyword evidence="8" id="KW-1015">Disulfide bond</keyword>
<keyword evidence="9" id="KW-0325">Glycoprotein</keyword>
<evidence type="ECO:0000256" key="5">
    <source>
        <dbReference type="ARBA" id="ARBA00022889"/>
    </source>
</evidence>
<dbReference type="OrthoDB" id="5843397at2759"/>
<dbReference type="InterPro" id="IPR013098">
    <property type="entry name" value="Ig_I-set"/>
</dbReference>
<dbReference type="GO" id="GO:0016020">
    <property type="term" value="C:membrane"/>
    <property type="evidence" value="ECO:0007669"/>
    <property type="project" value="UniProtKB-SubCell"/>
</dbReference>
<dbReference type="InterPro" id="IPR036179">
    <property type="entry name" value="Ig-like_dom_sf"/>
</dbReference>
<dbReference type="Gene3D" id="2.60.40.10">
    <property type="entry name" value="Immunoglobulins"/>
    <property type="match status" value="10"/>
</dbReference>
<dbReference type="InterPro" id="IPR003599">
    <property type="entry name" value="Ig_sub"/>
</dbReference>
<dbReference type="InterPro" id="IPR007110">
    <property type="entry name" value="Ig-like_dom"/>
</dbReference>
<evidence type="ECO:0000256" key="1">
    <source>
        <dbReference type="ARBA" id="ARBA00004479"/>
    </source>
</evidence>
<feature type="transmembrane region" description="Helical" evidence="12">
    <location>
        <begin position="935"/>
        <end position="961"/>
    </location>
</feature>
<feature type="domain" description="Ig-like" evidence="14">
    <location>
        <begin position="854"/>
        <end position="928"/>
    </location>
</feature>
<dbReference type="InterPro" id="IPR047012">
    <property type="entry name" value="ICAM_VCAM"/>
</dbReference>
<dbReference type="RefSeq" id="XP_026056858.1">
    <property type="nucleotide sequence ID" value="XM_026201073.1"/>
</dbReference>
<dbReference type="SUPFAM" id="SSF48726">
    <property type="entry name" value="Immunoglobulin"/>
    <property type="match status" value="10"/>
</dbReference>
<dbReference type="InterPro" id="IPR003987">
    <property type="entry name" value="ICAM_VCAM_N"/>
</dbReference>
<evidence type="ECO:0000256" key="8">
    <source>
        <dbReference type="ARBA" id="ARBA00023157"/>
    </source>
</evidence>
<dbReference type="SMART" id="SM00409">
    <property type="entry name" value="IG"/>
    <property type="match status" value="9"/>
</dbReference>
<feature type="chain" id="PRO_5028155523" evidence="13">
    <location>
        <begin position="36"/>
        <end position="1005"/>
    </location>
</feature>
<sequence length="1005" mass="112355">MQKGSFSLTIPFRIFYLLFLGFGFLCFSQIAGAQAECPVQLSQQRVVVRYNGSVAVNCSTSVSHKGMGWESSEGAVPKTSNSLIIWRVSHLTEWEIQPSCYINYERQCLIELPVIIYKTPDNVSISIVKRTGPMIEGQQYELQCDVQNVAPVHNLTVKWYKGQTLLDQTNAIKYSRTPVNETVLLLIRPDRDDDGAQYRCEAELDLGAEGPQYPPNKTSDFLSITVYSKPIINETKLPSVVPVFRGYSEEIVCEAEGNPKPTISWILGTNDIVYNEVLTISESTPEYVSCVAENSVGTTTRNFTVFIQDISISTVNHTEPMIAGEQYDLQCSIKYVAPFKIVDVGWYKQNKNNIIETIKTPDILTYTVQIRPNRADNGSQFWCEAKLEAEGTQRTSTMKSANLSITVHFKPIINETKLPSTVPVFRGYSEEIVCEAEGNPKPTIIWILGTNYTVNNETLTISESTPEYVSCVANNSVGTTTRKVKVFIQDISISTVNHTEPMIAGEQYDLQCSIKYVAPFKIVDVGWYKQNKNNIIETIKTPDILTYKVQIRPDRADNGSQFWCEAKLEAEGTQRTSTMKSDNLSITVHFKPIINETKLPSVVPVFRGYSEEIVCEAEGNPKPTIIWILGTNYTVNNETLTISESTPEYVSCVAENSVGKTTRKVKVFIQVKPIINETKLPSVVPVFRGYSKEIVCEAEGNPKPTISWILGTNDIVYNEVLTISESTPENVSCVAENSAGKTTRQVKVFIQDISIRTVNHTEPMIAGEQYDLQCSIKYVAPFKIVDVGWYKQNKNNIIETIKTPDILTYTVQIRPDKADNGSHFWCEAKLEAEGTQRTSTMKSANLSITVHFEPIINENKLPSVVPVFRGYSEEIVCEAEGNPKPTISWILGTNDIVYNEVLTISESTPEYVTCVAENSAGKTTRQVNMVLKEDYLPLIAGLIAVTVVFISVIFIFIYSIYYKTAKMGHYSLKDAKPSAQNGDIAQNGKHSPIPMKKFSQSDILA</sequence>
<evidence type="ECO:0000256" key="3">
    <source>
        <dbReference type="ARBA" id="ARBA00022729"/>
    </source>
</evidence>
<name>A0A6P6JBL9_CARAU</name>
<evidence type="ECO:0000256" key="9">
    <source>
        <dbReference type="ARBA" id="ARBA00023180"/>
    </source>
</evidence>
<keyword evidence="3 13" id="KW-0732">Signal</keyword>
<dbReference type="GO" id="GO:0005178">
    <property type="term" value="F:integrin binding"/>
    <property type="evidence" value="ECO:0007669"/>
    <property type="project" value="InterPro"/>
</dbReference>
<dbReference type="GO" id="GO:0098609">
    <property type="term" value="P:cell-cell adhesion"/>
    <property type="evidence" value="ECO:0007669"/>
    <property type="project" value="InterPro"/>
</dbReference>
<feature type="domain" description="Ig-like" evidence="14">
    <location>
        <begin position="767"/>
        <end position="847"/>
    </location>
</feature>
<dbReference type="Pfam" id="PF07679">
    <property type="entry name" value="I-set"/>
    <property type="match status" value="1"/>
</dbReference>
<feature type="domain" description="Ig-like" evidence="14">
    <location>
        <begin position="308"/>
        <end position="404"/>
    </location>
</feature>
<evidence type="ECO:0000256" key="12">
    <source>
        <dbReference type="SAM" id="Phobius"/>
    </source>
</evidence>
<keyword evidence="5" id="KW-0130">Cell adhesion</keyword>
<accession>A0A6P6JBL9</accession>
<dbReference type="InterPro" id="IPR003598">
    <property type="entry name" value="Ig_sub2"/>
</dbReference>